<evidence type="ECO:0000313" key="1">
    <source>
        <dbReference type="EMBL" id="KAA6311345.1"/>
    </source>
</evidence>
<proteinExistence type="predicted"/>
<comment type="caution">
    <text evidence="1">The sequence shown here is derived from an EMBL/GenBank/DDBJ whole genome shotgun (WGS) entry which is preliminary data.</text>
</comment>
<reference evidence="1" key="1">
    <citation type="submission" date="2019-03" db="EMBL/GenBank/DDBJ databases">
        <title>Single cell metagenomics reveals metabolic interactions within the superorganism composed of flagellate Streblomastix strix and complex community of Bacteroidetes bacteria on its surface.</title>
        <authorList>
            <person name="Treitli S.C."/>
            <person name="Kolisko M."/>
            <person name="Husnik F."/>
            <person name="Keeling P."/>
            <person name="Hampl V."/>
        </authorList>
    </citation>
    <scope>NUCLEOTIDE SEQUENCE</scope>
    <source>
        <strain evidence="1">STM</strain>
    </source>
</reference>
<protein>
    <submittedName>
        <fullName evidence="1">Uncharacterized protein</fullName>
    </submittedName>
</protein>
<gene>
    <name evidence="1" type="ORF">EZS27_037508</name>
</gene>
<dbReference type="AlphaFoldDB" id="A0A5J4PPA2"/>
<organism evidence="1">
    <name type="scientific">termite gut metagenome</name>
    <dbReference type="NCBI Taxonomy" id="433724"/>
    <lineage>
        <taxon>unclassified sequences</taxon>
        <taxon>metagenomes</taxon>
        <taxon>organismal metagenomes</taxon>
    </lineage>
</organism>
<feature type="non-terminal residue" evidence="1">
    <location>
        <position position="1"/>
    </location>
</feature>
<name>A0A5J4PPA2_9ZZZZ</name>
<sequence>LMKDAFRVALITGQLINNYLITITGAKIE</sequence>
<accession>A0A5J4PPA2</accession>
<dbReference type="EMBL" id="SNRY01006983">
    <property type="protein sequence ID" value="KAA6311345.1"/>
    <property type="molecule type" value="Genomic_DNA"/>
</dbReference>